<keyword evidence="2" id="KW-1185">Reference proteome</keyword>
<reference evidence="1 2" key="1">
    <citation type="journal article" date="2021" name="BMC Genomics">
        <title>Datura genome reveals duplications of psychoactive alkaloid biosynthetic genes and high mutation rate following tissue culture.</title>
        <authorList>
            <person name="Rajewski A."/>
            <person name="Carter-House D."/>
            <person name="Stajich J."/>
            <person name="Litt A."/>
        </authorList>
    </citation>
    <scope>NUCLEOTIDE SEQUENCE [LARGE SCALE GENOMIC DNA]</scope>
    <source>
        <strain evidence="1">AR-01</strain>
    </source>
</reference>
<organism evidence="1 2">
    <name type="scientific">Datura stramonium</name>
    <name type="common">Jimsonweed</name>
    <name type="synonym">Common thornapple</name>
    <dbReference type="NCBI Taxonomy" id="4076"/>
    <lineage>
        <taxon>Eukaryota</taxon>
        <taxon>Viridiplantae</taxon>
        <taxon>Streptophyta</taxon>
        <taxon>Embryophyta</taxon>
        <taxon>Tracheophyta</taxon>
        <taxon>Spermatophyta</taxon>
        <taxon>Magnoliopsida</taxon>
        <taxon>eudicotyledons</taxon>
        <taxon>Gunneridae</taxon>
        <taxon>Pentapetalae</taxon>
        <taxon>asterids</taxon>
        <taxon>lamiids</taxon>
        <taxon>Solanales</taxon>
        <taxon>Solanaceae</taxon>
        <taxon>Solanoideae</taxon>
        <taxon>Datureae</taxon>
        <taxon>Datura</taxon>
    </lineage>
</organism>
<evidence type="ECO:0000313" key="1">
    <source>
        <dbReference type="EMBL" id="MCE2055858.1"/>
    </source>
</evidence>
<comment type="caution">
    <text evidence="1">The sequence shown here is derived from an EMBL/GenBank/DDBJ whole genome shotgun (WGS) entry which is preliminary data.</text>
</comment>
<dbReference type="Proteomes" id="UP000823775">
    <property type="component" value="Unassembled WGS sequence"/>
</dbReference>
<name>A0ABS8W3A4_DATST</name>
<sequence length="55" mass="5852">DDRMRNKEKENRVATALDPKNAGAQARVAALSELGFQAVTCIGTPAAIRGLARVE</sequence>
<evidence type="ECO:0000313" key="2">
    <source>
        <dbReference type="Proteomes" id="UP000823775"/>
    </source>
</evidence>
<protein>
    <submittedName>
        <fullName evidence="1">Uncharacterized protein</fullName>
    </submittedName>
</protein>
<gene>
    <name evidence="1" type="ORF">HAX54_043572</name>
</gene>
<proteinExistence type="predicted"/>
<feature type="non-terminal residue" evidence="1">
    <location>
        <position position="55"/>
    </location>
</feature>
<accession>A0ABS8W3A4</accession>
<dbReference type="EMBL" id="JACEIK010006531">
    <property type="protein sequence ID" value="MCE2055858.1"/>
    <property type="molecule type" value="Genomic_DNA"/>
</dbReference>
<feature type="non-terminal residue" evidence="1">
    <location>
        <position position="1"/>
    </location>
</feature>